<dbReference type="InterPro" id="IPR016055">
    <property type="entry name" value="A-D-PHexomutase_a/b/a-I/II/III"/>
</dbReference>
<dbReference type="SUPFAM" id="SSF55957">
    <property type="entry name" value="Phosphoglucomutase, C-terminal domain"/>
    <property type="match status" value="1"/>
</dbReference>
<dbReference type="InterPro" id="IPR016066">
    <property type="entry name" value="A-D-PHexomutase_CS"/>
</dbReference>
<keyword evidence="3" id="KW-0597">Phosphoprotein</keyword>
<keyword evidence="6 12" id="KW-0413">Isomerase</keyword>
<dbReference type="EC" id="5.4.2.8" evidence="12"/>
<dbReference type="Pfam" id="PF02878">
    <property type="entry name" value="PGM_PMM_I"/>
    <property type="match status" value="1"/>
</dbReference>
<dbReference type="Gene3D" id="3.30.310.50">
    <property type="entry name" value="Alpha-D-phosphohexomutase, C-terminal domain"/>
    <property type="match status" value="1"/>
</dbReference>
<dbReference type="AlphaFoldDB" id="D2QYX9"/>
<evidence type="ECO:0000313" key="13">
    <source>
        <dbReference type="Proteomes" id="UP000001887"/>
    </source>
</evidence>
<keyword evidence="13" id="KW-1185">Reference proteome</keyword>
<protein>
    <submittedName>
        <fullName evidence="12">Phosphomannomutase</fullName>
        <ecNumber evidence="12">5.4.2.8</ecNumber>
    </submittedName>
</protein>
<feature type="domain" description="Alpha-D-phosphohexomutase alpha/beta/alpha" evidence="11">
    <location>
        <begin position="262"/>
        <end position="367"/>
    </location>
</feature>
<dbReference type="eggNOG" id="COG1109">
    <property type="taxonomic scope" value="Bacteria"/>
</dbReference>
<dbReference type="PANTHER" id="PTHR42946:SF1">
    <property type="entry name" value="PHOSPHOGLUCOMUTASE (ALPHA-D-GLUCOSE-1,6-BISPHOSPHATE-DEPENDENT)"/>
    <property type="match status" value="1"/>
</dbReference>
<evidence type="ECO:0000313" key="12">
    <source>
        <dbReference type="EMBL" id="ADB16434.1"/>
    </source>
</evidence>
<dbReference type="Pfam" id="PF02880">
    <property type="entry name" value="PGM_PMM_III"/>
    <property type="match status" value="1"/>
</dbReference>
<comment type="similarity">
    <text evidence="2 7">Belongs to the phosphohexose mutase family.</text>
</comment>
<feature type="domain" description="Alpha-D-phosphohexomutase alpha/beta/alpha" evidence="10">
    <location>
        <begin position="157"/>
        <end position="255"/>
    </location>
</feature>
<dbReference type="GO" id="GO:0000287">
    <property type="term" value="F:magnesium ion binding"/>
    <property type="evidence" value="ECO:0007669"/>
    <property type="project" value="InterPro"/>
</dbReference>
<evidence type="ECO:0000259" key="11">
    <source>
        <dbReference type="Pfam" id="PF02880"/>
    </source>
</evidence>
<dbReference type="InterPro" id="IPR005843">
    <property type="entry name" value="A-D-PHexomutase_C"/>
</dbReference>
<keyword evidence="5 7" id="KW-0460">Magnesium</keyword>
<dbReference type="STRING" id="530564.Psta_1759"/>
<accession>D2QYX9</accession>
<comment type="cofactor">
    <cofactor evidence="1">
        <name>Mg(2+)</name>
        <dbReference type="ChEBI" id="CHEBI:18420"/>
    </cofactor>
</comment>
<dbReference type="InterPro" id="IPR024086">
    <property type="entry name" value="GlmM_arc-type"/>
</dbReference>
<organism evidence="12 13">
    <name type="scientific">Pirellula staleyi (strain ATCC 27377 / DSM 6068 / ICPB 4128)</name>
    <name type="common">Pirella staleyi</name>
    <dbReference type="NCBI Taxonomy" id="530564"/>
    <lineage>
        <taxon>Bacteria</taxon>
        <taxon>Pseudomonadati</taxon>
        <taxon>Planctomycetota</taxon>
        <taxon>Planctomycetia</taxon>
        <taxon>Pirellulales</taxon>
        <taxon>Pirellulaceae</taxon>
        <taxon>Pirellula</taxon>
    </lineage>
</organism>
<dbReference type="GO" id="GO:0006048">
    <property type="term" value="P:UDP-N-acetylglucosamine biosynthetic process"/>
    <property type="evidence" value="ECO:0007669"/>
    <property type="project" value="TreeGrafter"/>
</dbReference>
<feature type="domain" description="Alpha-D-phosphohexomutase C-terminal" evidence="8">
    <location>
        <begin position="391"/>
        <end position="442"/>
    </location>
</feature>
<dbReference type="PANTHER" id="PTHR42946">
    <property type="entry name" value="PHOSPHOHEXOSE MUTASE"/>
    <property type="match status" value="1"/>
</dbReference>
<evidence type="ECO:0000259" key="10">
    <source>
        <dbReference type="Pfam" id="PF02879"/>
    </source>
</evidence>
<gene>
    <name evidence="12" type="ordered locus">Psta_1759</name>
</gene>
<dbReference type="InterPro" id="IPR005846">
    <property type="entry name" value="A-D-PHexomutase_a/b/a-III"/>
</dbReference>
<evidence type="ECO:0000256" key="1">
    <source>
        <dbReference type="ARBA" id="ARBA00001946"/>
    </source>
</evidence>
<dbReference type="InterPro" id="IPR005845">
    <property type="entry name" value="A-D-PHexomutase_a/b/a-II"/>
</dbReference>
<dbReference type="GO" id="GO:0004615">
    <property type="term" value="F:phosphomannomutase activity"/>
    <property type="evidence" value="ECO:0007669"/>
    <property type="project" value="UniProtKB-EC"/>
</dbReference>
<dbReference type="Gene3D" id="3.40.120.10">
    <property type="entry name" value="Alpha-D-Glucose-1,6-Bisphosphate, subunit A, domain 3"/>
    <property type="match status" value="3"/>
</dbReference>
<dbReference type="Pfam" id="PF00408">
    <property type="entry name" value="PGM_PMM_IV"/>
    <property type="match status" value="1"/>
</dbReference>
<dbReference type="InterPro" id="IPR050060">
    <property type="entry name" value="Phosphoglucosamine_mutase"/>
</dbReference>
<dbReference type="GO" id="GO:0005975">
    <property type="term" value="P:carbohydrate metabolic process"/>
    <property type="evidence" value="ECO:0007669"/>
    <property type="project" value="InterPro"/>
</dbReference>
<dbReference type="EMBL" id="CP001848">
    <property type="protein sequence ID" value="ADB16434.1"/>
    <property type="molecule type" value="Genomic_DNA"/>
</dbReference>
<proteinExistence type="inferred from homology"/>
<evidence type="ECO:0000256" key="7">
    <source>
        <dbReference type="RuleBase" id="RU004326"/>
    </source>
</evidence>
<dbReference type="GO" id="GO:0009252">
    <property type="term" value="P:peptidoglycan biosynthetic process"/>
    <property type="evidence" value="ECO:0007669"/>
    <property type="project" value="TreeGrafter"/>
</dbReference>
<dbReference type="PRINTS" id="PR00509">
    <property type="entry name" value="PGMPMM"/>
</dbReference>
<dbReference type="InterPro" id="IPR005844">
    <property type="entry name" value="A-D-PHexomutase_a/b/a-I"/>
</dbReference>
<evidence type="ECO:0000256" key="2">
    <source>
        <dbReference type="ARBA" id="ARBA00010231"/>
    </source>
</evidence>
<evidence type="ECO:0000259" key="8">
    <source>
        <dbReference type="Pfam" id="PF00408"/>
    </source>
</evidence>
<evidence type="ECO:0000256" key="6">
    <source>
        <dbReference type="ARBA" id="ARBA00023235"/>
    </source>
</evidence>
<dbReference type="Proteomes" id="UP000001887">
    <property type="component" value="Chromosome"/>
</dbReference>
<evidence type="ECO:0000256" key="3">
    <source>
        <dbReference type="ARBA" id="ARBA00022553"/>
    </source>
</evidence>
<dbReference type="HOGENOM" id="CLU_016950_7_1_0"/>
<name>D2QYX9_PIRSD</name>
<dbReference type="GO" id="GO:0005829">
    <property type="term" value="C:cytosol"/>
    <property type="evidence" value="ECO:0007669"/>
    <property type="project" value="TreeGrafter"/>
</dbReference>
<dbReference type="PROSITE" id="PS00710">
    <property type="entry name" value="PGM_PMM"/>
    <property type="match status" value="1"/>
</dbReference>
<dbReference type="InterPro" id="IPR005841">
    <property type="entry name" value="Alpha-D-phosphohexomutase_SF"/>
</dbReference>
<sequence>MAGLIISVSGLRGIVGETLTDEVAARFARAFSESLPAGAVVVSRDGRSHGPGLARAIQASLVACGRTVIDAGIAATPTLGVLVRHLAAAGGLQISASHNPPEYNGIKLFGTDGRVIGAEAGAAVKQRYETLTSETASGSASRSFGAIRVASDVHGPHLEKVLAQVDVEAIQQRKFKVLLDSNAGSGSLLGSRLLETLGCEVVMRGGAADGVFLHPPEPTATNLKGIAAEVAGLGVDVGFCQDPDADRLAVIDEQGTYIGEEYTLALCLADVLTRRRGPVVINCATSRMNEDIATKLGCKLLRSKVGEANVCDLMIAQQAVFGGEGSGGPIDPQVGYVRDSFVGMATILSAMATRRKTVSQLVAEIPRYEIHKTQMQLPEGTLQKALDAVARTLNDAKHDWSDGLRIDYADRWLIVRGSNTEPMVRLIAEAKTLAAAVALCDEGRAAIEAALGM</sequence>
<reference evidence="12 13" key="1">
    <citation type="journal article" date="2009" name="Stand. Genomic Sci.">
        <title>Complete genome sequence of Pirellula staleyi type strain (ATCC 27377).</title>
        <authorList>
            <person name="Clum A."/>
            <person name="Tindall B.J."/>
            <person name="Sikorski J."/>
            <person name="Ivanova N."/>
            <person name="Mavrommatis K."/>
            <person name="Lucas S."/>
            <person name="Glavina del Rio T."/>
            <person name="Nolan M."/>
            <person name="Chen F."/>
            <person name="Tice H."/>
            <person name="Pitluck S."/>
            <person name="Cheng J.F."/>
            <person name="Chertkov O."/>
            <person name="Brettin T."/>
            <person name="Han C."/>
            <person name="Detter J.C."/>
            <person name="Kuske C."/>
            <person name="Bruce D."/>
            <person name="Goodwin L."/>
            <person name="Ovchinikova G."/>
            <person name="Pati A."/>
            <person name="Mikhailova N."/>
            <person name="Chen A."/>
            <person name="Palaniappan K."/>
            <person name="Land M."/>
            <person name="Hauser L."/>
            <person name="Chang Y.J."/>
            <person name="Jeffries C.D."/>
            <person name="Chain P."/>
            <person name="Rohde M."/>
            <person name="Goker M."/>
            <person name="Bristow J."/>
            <person name="Eisen J.A."/>
            <person name="Markowitz V."/>
            <person name="Hugenholtz P."/>
            <person name="Kyrpides N.C."/>
            <person name="Klenk H.P."/>
            <person name="Lapidus A."/>
        </authorList>
    </citation>
    <scope>NUCLEOTIDE SEQUENCE [LARGE SCALE GENOMIC DNA]</scope>
    <source>
        <strain evidence="13">ATCC 27377 / DSM 6068 / ICPB 4128</strain>
    </source>
</reference>
<keyword evidence="4 7" id="KW-0479">Metal-binding</keyword>
<dbReference type="OrthoDB" id="9806956at2"/>
<evidence type="ECO:0000256" key="4">
    <source>
        <dbReference type="ARBA" id="ARBA00022723"/>
    </source>
</evidence>
<dbReference type="InterPro" id="IPR036900">
    <property type="entry name" value="A-D-PHexomutase_C_sf"/>
</dbReference>
<evidence type="ECO:0000256" key="5">
    <source>
        <dbReference type="ARBA" id="ARBA00022842"/>
    </source>
</evidence>
<dbReference type="SUPFAM" id="SSF53738">
    <property type="entry name" value="Phosphoglucomutase, first 3 domains"/>
    <property type="match status" value="3"/>
</dbReference>
<dbReference type="Pfam" id="PF02879">
    <property type="entry name" value="PGM_PMM_II"/>
    <property type="match status" value="1"/>
</dbReference>
<dbReference type="KEGG" id="psl:Psta_1759"/>
<dbReference type="NCBIfam" id="TIGR03990">
    <property type="entry name" value="Arch_GlmM"/>
    <property type="match status" value="1"/>
</dbReference>
<evidence type="ECO:0000259" key="9">
    <source>
        <dbReference type="Pfam" id="PF02878"/>
    </source>
</evidence>
<dbReference type="GO" id="GO:0008966">
    <property type="term" value="F:phosphoglucosamine mutase activity"/>
    <property type="evidence" value="ECO:0007669"/>
    <property type="project" value="InterPro"/>
</dbReference>
<feature type="domain" description="Alpha-D-phosphohexomutase alpha/beta/alpha" evidence="9">
    <location>
        <begin position="8"/>
        <end position="132"/>
    </location>
</feature>